<evidence type="ECO:0000256" key="6">
    <source>
        <dbReference type="ARBA" id="ARBA00023136"/>
    </source>
</evidence>
<keyword evidence="4 10" id="KW-1133">Transmembrane helix</keyword>
<keyword evidence="6 10" id="KW-0472">Membrane</keyword>
<dbReference type="Proteomes" id="UP000265180">
    <property type="component" value="Chromosome 13"/>
</dbReference>
<reference evidence="12" key="3">
    <citation type="submission" date="2025-08" db="UniProtKB">
        <authorList>
            <consortium name="Ensembl"/>
        </authorList>
    </citation>
    <scope>IDENTIFICATION</scope>
    <source>
        <strain evidence="12">HNI</strain>
    </source>
</reference>
<feature type="transmembrane region" description="Helical" evidence="10">
    <location>
        <begin position="282"/>
        <end position="304"/>
    </location>
</feature>
<dbReference type="PRINTS" id="PR00237">
    <property type="entry name" value="GPCRRHODOPSN"/>
</dbReference>
<feature type="transmembrane region" description="Helical" evidence="10">
    <location>
        <begin position="145"/>
        <end position="168"/>
    </location>
</feature>
<evidence type="ECO:0000256" key="5">
    <source>
        <dbReference type="ARBA" id="ARBA00023040"/>
    </source>
</evidence>
<dbReference type="InterPro" id="IPR017452">
    <property type="entry name" value="GPCR_Rhodpsn_7TM"/>
</dbReference>
<evidence type="ECO:0000256" key="2">
    <source>
        <dbReference type="ARBA" id="ARBA00022475"/>
    </source>
</evidence>
<evidence type="ECO:0000256" key="4">
    <source>
        <dbReference type="ARBA" id="ARBA00022989"/>
    </source>
</evidence>
<feature type="transmembrane region" description="Helical" evidence="10">
    <location>
        <begin position="191"/>
        <end position="217"/>
    </location>
</feature>
<dbReference type="Gene3D" id="1.20.1070.10">
    <property type="entry name" value="Rhodopsin 7-helix transmembrane proteins"/>
    <property type="match status" value="1"/>
</dbReference>
<evidence type="ECO:0000313" key="13">
    <source>
        <dbReference type="Proteomes" id="UP000265180"/>
    </source>
</evidence>
<evidence type="ECO:0000256" key="9">
    <source>
        <dbReference type="RuleBase" id="RU000688"/>
    </source>
</evidence>
<reference evidence="12" key="4">
    <citation type="submission" date="2025-09" db="UniProtKB">
        <authorList>
            <consortium name="Ensembl"/>
        </authorList>
    </citation>
    <scope>IDENTIFICATION</scope>
    <source>
        <strain evidence="12">HNI</strain>
    </source>
</reference>
<organism evidence="12 13">
    <name type="scientific">Oryzias latipes</name>
    <name type="common">Japanese rice fish</name>
    <name type="synonym">Japanese killifish</name>
    <dbReference type="NCBI Taxonomy" id="8090"/>
    <lineage>
        <taxon>Eukaryota</taxon>
        <taxon>Metazoa</taxon>
        <taxon>Chordata</taxon>
        <taxon>Craniata</taxon>
        <taxon>Vertebrata</taxon>
        <taxon>Euteleostomi</taxon>
        <taxon>Actinopterygii</taxon>
        <taxon>Neopterygii</taxon>
        <taxon>Teleostei</taxon>
        <taxon>Neoteleostei</taxon>
        <taxon>Acanthomorphata</taxon>
        <taxon>Ovalentaria</taxon>
        <taxon>Atherinomorphae</taxon>
        <taxon>Beloniformes</taxon>
        <taxon>Adrianichthyidae</taxon>
        <taxon>Oryziinae</taxon>
        <taxon>Oryzias</taxon>
    </lineage>
</organism>
<dbReference type="InterPro" id="IPR000276">
    <property type="entry name" value="GPCR_Rhodpsn"/>
</dbReference>
<feature type="transmembrane region" description="Helical" evidence="10">
    <location>
        <begin position="35"/>
        <end position="56"/>
    </location>
</feature>
<evidence type="ECO:0000256" key="3">
    <source>
        <dbReference type="ARBA" id="ARBA00022692"/>
    </source>
</evidence>
<accession>A0A3P9LSL3</accession>
<keyword evidence="7 9" id="KW-0675">Receptor</keyword>
<dbReference type="PANTHER" id="PTHR24231:SF14">
    <property type="entry name" value="SUCCINATE RECEPTOR 1"/>
    <property type="match status" value="1"/>
</dbReference>
<dbReference type="AlphaFoldDB" id="A0A3P9LSL3"/>
<dbReference type="SUPFAM" id="SSF81321">
    <property type="entry name" value="Family A G protein-coupled receptor-like"/>
    <property type="match status" value="1"/>
</dbReference>
<dbReference type="GO" id="GO:0004930">
    <property type="term" value="F:G protein-coupled receptor activity"/>
    <property type="evidence" value="ECO:0007669"/>
    <property type="project" value="UniProtKB-KW"/>
</dbReference>
<dbReference type="Pfam" id="PF00001">
    <property type="entry name" value="7tm_1"/>
    <property type="match status" value="1"/>
</dbReference>
<dbReference type="Ensembl" id="ENSORLT00020009315.1">
    <property type="protein sequence ID" value="ENSORLP00020023523.1"/>
    <property type="gene ID" value="ENSORLG00020004427.1"/>
</dbReference>
<reference evidence="12 13" key="2">
    <citation type="submission" date="2017-04" db="EMBL/GenBank/DDBJ databases">
        <title>CpG methylation of centromeres and impact of large insertions on vertebrate speciation.</title>
        <authorList>
            <person name="Ichikawa K."/>
            <person name="Yoshimura J."/>
            <person name="Morishita S."/>
        </authorList>
    </citation>
    <scope>NUCLEOTIDE SEQUENCE</scope>
    <source>
        <strain evidence="12 13">HNI</strain>
    </source>
</reference>
<evidence type="ECO:0000256" key="1">
    <source>
        <dbReference type="ARBA" id="ARBA00004651"/>
    </source>
</evidence>
<protein>
    <submittedName>
        <fullName evidence="12">Succinate receptor 1</fullName>
    </submittedName>
</protein>
<proteinExistence type="inferred from homology"/>
<dbReference type="GO" id="GO:0005886">
    <property type="term" value="C:plasma membrane"/>
    <property type="evidence" value="ECO:0007669"/>
    <property type="project" value="UniProtKB-SubCell"/>
</dbReference>
<keyword evidence="5 9" id="KW-0297">G-protein coupled receptor</keyword>
<evidence type="ECO:0000256" key="7">
    <source>
        <dbReference type="ARBA" id="ARBA00023170"/>
    </source>
</evidence>
<dbReference type="PROSITE" id="PS50262">
    <property type="entry name" value="G_PROTEIN_RECEP_F1_2"/>
    <property type="match status" value="1"/>
</dbReference>
<keyword evidence="2" id="KW-1003">Cell membrane</keyword>
<comment type="subcellular location">
    <subcellularLocation>
        <location evidence="1">Cell membrane</location>
        <topology evidence="1">Multi-pass membrane protein</topology>
    </subcellularLocation>
</comment>
<dbReference type="PROSITE" id="PS00237">
    <property type="entry name" value="G_PROTEIN_RECEP_F1_1"/>
    <property type="match status" value="1"/>
</dbReference>
<dbReference type="PRINTS" id="PR01157">
    <property type="entry name" value="P2YPURNOCPTR"/>
</dbReference>
<evidence type="ECO:0000313" key="12">
    <source>
        <dbReference type="Ensembl" id="ENSORLP00020023523.1"/>
    </source>
</evidence>
<keyword evidence="8 9" id="KW-0807">Transducer</keyword>
<reference key="1">
    <citation type="journal article" date="2007" name="Nature">
        <title>The medaka draft genome and insights into vertebrate genome evolution.</title>
        <authorList>
            <person name="Kasahara M."/>
            <person name="Naruse K."/>
            <person name="Sasaki S."/>
            <person name="Nakatani Y."/>
            <person name="Qu W."/>
            <person name="Ahsan B."/>
            <person name="Yamada T."/>
            <person name="Nagayasu Y."/>
            <person name="Doi K."/>
            <person name="Kasai Y."/>
            <person name="Jindo T."/>
            <person name="Kobayashi D."/>
            <person name="Shimada A."/>
            <person name="Toyoda A."/>
            <person name="Kuroki Y."/>
            <person name="Fujiyama A."/>
            <person name="Sasaki T."/>
            <person name="Shimizu A."/>
            <person name="Asakawa S."/>
            <person name="Shimizu N."/>
            <person name="Hashimoto S."/>
            <person name="Yang J."/>
            <person name="Lee Y."/>
            <person name="Matsushima K."/>
            <person name="Sugano S."/>
            <person name="Sakaizumi M."/>
            <person name="Narita T."/>
            <person name="Ohishi K."/>
            <person name="Haga S."/>
            <person name="Ohta F."/>
            <person name="Nomoto H."/>
            <person name="Nogata K."/>
            <person name="Morishita T."/>
            <person name="Endo T."/>
            <person name="Shin-I T."/>
            <person name="Takeda H."/>
            <person name="Morishita S."/>
            <person name="Kohara Y."/>
        </authorList>
    </citation>
    <scope>NUCLEOTIDE SEQUENCE [LARGE SCALE GENOMIC DNA]</scope>
    <source>
        <strain>Hd-rR</strain>
    </source>
</reference>
<feature type="transmembrane region" description="Helical" evidence="10">
    <location>
        <begin position="102"/>
        <end position="124"/>
    </location>
</feature>
<comment type="similarity">
    <text evidence="9">Belongs to the G-protein coupled receptor 1 family.</text>
</comment>
<feature type="domain" description="G-protein coupled receptors family 1 profile" evidence="11">
    <location>
        <begin position="46"/>
        <end position="302"/>
    </location>
</feature>
<keyword evidence="3 9" id="KW-0812">Transmembrane</keyword>
<sequence length="370" mass="43083">IEYTHHHIYLQPTPFQVSNCTEFVSVLQKYYLSPLYGLEFCIGFPGNLLVILGYLFCLKDWQSCNIYLFNLAVSDLIFLCTLPCFSYFYSNDFQETNIYICLINRYVLHVNLYSSILFMVWLSMDRFLLIKHPTRNHYLLKRHSALLLTGLTWLVVNVEITPMISLMIQDFKRGNWSVCNDFASLSGDINLLGYSLGLTFTGYVLPLLGLCIFSQQIAHLLHAKERVLQLRVSYKRPLRVVTSAAVLFSILYSPYHILRNVRIASQPPWTKLSQCTIMNIEALYILTRPLAFLHSVINPVFYFFMGDKFRNLLTDKIRKIAIQRKLRTVSSLGHHLHCIEVLSYKTINCFPHPFFASPFVYGFVKLYFIN</sequence>
<name>A0A3P9LSL3_ORYLA</name>
<dbReference type="PANTHER" id="PTHR24231">
    <property type="entry name" value="PURINOCEPTOR-RELATED G-PROTEIN COUPLED RECEPTOR"/>
    <property type="match status" value="1"/>
</dbReference>
<evidence type="ECO:0000259" key="11">
    <source>
        <dbReference type="PROSITE" id="PS50262"/>
    </source>
</evidence>
<evidence type="ECO:0000256" key="8">
    <source>
        <dbReference type="ARBA" id="ARBA00023224"/>
    </source>
</evidence>
<evidence type="ECO:0000256" key="10">
    <source>
        <dbReference type="SAM" id="Phobius"/>
    </source>
</evidence>
<feature type="transmembrane region" description="Helical" evidence="10">
    <location>
        <begin position="68"/>
        <end position="90"/>
    </location>
</feature>